<reference evidence="7 8" key="1">
    <citation type="submission" date="2019-03" db="EMBL/GenBank/DDBJ databases">
        <title>Genomic Encyclopedia of Type Strains, Phase IV (KMG-IV): sequencing the most valuable type-strain genomes for metagenomic binning, comparative biology and taxonomic classification.</title>
        <authorList>
            <person name="Goeker M."/>
        </authorList>
    </citation>
    <scope>NUCLEOTIDE SEQUENCE [LARGE SCALE GENOMIC DNA]</scope>
    <source>
        <strain evidence="7 8">DSM 100059</strain>
    </source>
</reference>
<dbReference type="GO" id="GO:0009432">
    <property type="term" value="P:SOS response"/>
    <property type="evidence" value="ECO:0007669"/>
    <property type="project" value="UniProtKB-KW"/>
</dbReference>
<keyword evidence="2" id="KW-0227">DNA damage</keyword>
<dbReference type="InterPro" id="IPR001126">
    <property type="entry name" value="UmuC"/>
</dbReference>
<keyword evidence="3" id="KW-0741">SOS mutagenesis</keyword>
<dbReference type="GO" id="GO:0003684">
    <property type="term" value="F:damaged DNA binding"/>
    <property type="evidence" value="ECO:0007669"/>
    <property type="project" value="InterPro"/>
</dbReference>
<dbReference type="Gene3D" id="1.10.150.20">
    <property type="entry name" value="5' to 3' exonuclease, C-terminal subdomain"/>
    <property type="match status" value="1"/>
</dbReference>
<comment type="similarity">
    <text evidence="1">Belongs to the DNA polymerase type-Y family.</text>
</comment>
<dbReference type="Pfam" id="PF00817">
    <property type="entry name" value="IMS"/>
    <property type="match status" value="1"/>
</dbReference>
<protein>
    <submittedName>
        <fullName evidence="7">DNA polymerase V</fullName>
    </submittedName>
</protein>
<dbReference type="Proteomes" id="UP000294498">
    <property type="component" value="Unassembled WGS sequence"/>
</dbReference>
<dbReference type="EMBL" id="SODV01000001">
    <property type="protein sequence ID" value="TDX02081.1"/>
    <property type="molecule type" value="Genomic_DNA"/>
</dbReference>
<evidence type="ECO:0000256" key="4">
    <source>
        <dbReference type="ARBA" id="ARBA00023204"/>
    </source>
</evidence>
<keyword evidence="8" id="KW-1185">Reference proteome</keyword>
<comment type="caution">
    <text evidence="7">The sequence shown here is derived from an EMBL/GenBank/DDBJ whole genome shotgun (WGS) entry which is preliminary data.</text>
</comment>
<dbReference type="GO" id="GO:0005829">
    <property type="term" value="C:cytosol"/>
    <property type="evidence" value="ECO:0007669"/>
    <property type="project" value="TreeGrafter"/>
</dbReference>
<dbReference type="PANTHER" id="PTHR11076:SF34">
    <property type="entry name" value="PROTEIN UMUC"/>
    <property type="match status" value="1"/>
</dbReference>
<dbReference type="SUPFAM" id="SSF56672">
    <property type="entry name" value="DNA/RNA polymerases"/>
    <property type="match status" value="1"/>
</dbReference>
<feature type="domain" description="UmuC" evidence="6">
    <location>
        <begin position="2"/>
        <end position="180"/>
    </location>
</feature>
<name>A0A4R8DXZ3_9BACT</name>
<dbReference type="CDD" id="cd01700">
    <property type="entry name" value="PolY_Pol_V_umuC"/>
    <property type="match status" value="1"/>
</dbReference>
<dbReference type="InterPro" id="IPR017961">
    <property type="entry name" value="DNA_pol_Y-fam_little_finger"/>
</dbReference>
<dbReference type="Gene3D" id="3.30.70.270">
    <property type="match status" value="1"/>
</dbReference>
<dbReference type="OrthoDB" id="9808813at2"/>
<dbReference type="PROSITE" id="PS50173">
    <property type="entry name" value="UMUC"/>
    <property type="match status" value="1"/>
</dbReference>
<accession>A0A4R8DXZ3</accession>
<sequence>MLALVDCNSFYCSCERVFDPSLHHRPVVVLSNNDGCVIARSQEAKDLGIEMGAPGFQLKNPEVVVFSSNYALYGDMSRRVMATLSTFCPRMEVYSIDEAFLDFHHFPYHNLEQTGCEIRRSVLRNQGIPVSVGIAPTKTLAKMANRYAKKLKKGVHVVTGDDARIALLKATEVSQVWGIGPQHTKTLTRYHIRSAYDLAQVPEEWMRKHLTVVGQRMLAELNGRQAIAWEGTEGPHAGGTAAASRKKNICTARGFGRPLTRKEDISEALASYTASVGEKLRRQHSSATRLQVFLRTNAHRPEDQQYYQSITLELPVATNHSGRLIAHALGALDILYRPGYAYSKCGVAVLDLVPDSQVQHSLFADAESPRHRKAMQAMDQLNRALGKDLVRLGAQGFDRKFRLRQAHLSRRFTTRLDEILTIRH</sequence>
<dbReference type="Pfam" id="PF13438">
    <property type="entry name" value="DUF4113"/>
    <property type="match status" value="1"/>
</dbReference>
<dbReference type="PANTHER" id="PTHR11076">
    <property type="entry name" value="DNA REPAIR POLYMERASE UMUC / TRANSFERASE FAMILY MEMBER"/>
    <property type="match status" value="1"/>
</dbReference>
<evidence type="ECO:0000313" key="8">
    <source>
        <dbReference type="Proteomes" id="UP000294498"/>
    </source>
</evidence>
<proteinExistence type="inferred from homology"/>
<dbReference type="InterPro" id="IPR043128">
    <property type="entry name" value="Rev_trsase/Diguanyl_cyclase"/>
</dbReference>
<dbReference type="InterPro" id="IPR025188">
    <property type="entry name" value="DUF4113"/>
</dbReference>
<organism evidence="7 8">
    <name type="scientific">Dinghuibacter silviterrae</name>
    <dbReference type="NCBI Taxonomy" id="1539049"/>
    <lineage>
        <taxon>Bacteria</taxon>
        <taxon>Pseudomonadati</taxon>
        <taxon>Bacteroidota</taxon>
        <taxon>Chitinophagia</taxon>
        <taxon>Chitinophagales</taxon>
        <taxon>Chitinophagaceae</taxon>
        <taxon>Dinghuibacter</taxon>
    </lineage>
</organism>
<evidence type="ECO:0000259" key="6">
    <source>
        <dbReference type="PROSITE" id="PS50173"/>
    </source>
</evidence>
<dbReference type="Gene3D" id="3.40.1170.60">
    <property type="match status" value="1"/>
</dbReference>
<dbReference type="InterPro" id="IPR043502">
    <property type="entry name" value="DNA/RNA_pol_sf"/>
</dbReference>
<evidence type="ECO:0000256" key="1">
    <source>
        <dbReference type="ARBA" id="ARBA00010945"/>
    </source>
</evidence>
<dbReference type="GO" id="GO:0006281">
    <property type="term" value="P:DNA repair"/>
    <property type="evidence" value="ECO:0007669"/>
    <property type="project" value="UniProtKB-KW"/>
</dbReference>
<dbReference type="AlphaFoldDB" id="A0A4R8DXZ3"/>
<dbReference type="GO" id="GO:0003887">
    <property type="term" value="F:DNA-directed DNA polymerase activity"/>
    <property type="evidence" value="ECO:0007669"/>
    <property type="project" value="TreeGrafter"/>
</dbReference>
<evidence type="ECO:0000256" key="2">
    <source>
        <dbReference type="ARBA" id="ARBA00022763"/>
    </source>
</evidence>
<evidence type="ECO:0000313" key="7">
    <source>
        <dbReference type="EMBL" id="TDX02081.1"/>
    </source>
</evidence>
<keyword evidence="4" id="KW-0234">DNA repair</keyword>
<gene>
    <name evidence="7" type="ORF">EDB95_3130</name>
</gene>
<keyword evidence="5" id="KW-0742">SOS response</keyword>
<dbReference type="Pfam" id="PF11799">
    <property type="entry name" value="IMS_C"/>
    <property type="match status" value="1"/>
</dbReference>
<dbReference type="RefSeq" id="WP_133994709.1">
    <property type="nucleotide sequence ID" value="NZ_SODV01000001.1"/>
</dbReference>
<evidence type="ECO:0000256" key="5">
    <source>
        <dbReference type="ARBA" id="ARBA00023236"/>
    </source>
</evidence>
<dbReference type="InterPro" id="IPR050116">
    <property type="entry name" value="DNA_polymerase-Y"/>
</dbReference>
<dbReference type="GO" id="GO:0042276">
    <property type="term" value="P:error-prone translesion synthesis"/>
    <property type="evidence" value="ECO:0007669"/>
    <property type="project" value="TreeGrafter"/>
</dbReference>
<evidence type="ECO:0000256" key="3">
    <source>
        <dbReference type="ARBA" id="ARBA00023199"/>
    </source>
</evidence>